<dbReference type="Proteomes" id="UP000193067">
    <property type="component" value="Unassembled WGS sequence"/>
</dbReference>
<keyword evidence="1" id="KW-0732">Signal</keyword>
<dbReference type="AlphaFoldDB" id="A0A1Y2IYH0"/>
<evidence type="ECO:0008006" key="4">
    <source>
        <dbReference type="Google" id="ProtNLM"/>
    </source>
</evidence>
<dbReference type="EMBL" id="KZ084091">
    <property type="protein sequence ID" value="OSD06166.1"/>
    <property type="molecule type" value="Genomic_DNA"/>
</dbReference>
<feature type="chain" id="PRO_5012350162" description="Secreted peptide" evidence="1">
    <location>
        <begin position="25"/>
        <end position="74"/>
    </location>
</feature>
<keyword evidence="3" id="KW-1185">Reference proteome</keyword>
<accession>A0A1Y2IYH0</accession>
<organism evidence="2 3">
    <name type="scientific">Trametes coccinea (strain BRFM310)</name>
    <name type="common">Pycnoporus coccineus</name>
    <dbReference type="NCBI Taxonomy" id="1353009"/>
    <lineage>
        <taxon>Eukaryota</taxon>
        <taxon>Fungi</taxon>
        <taxon>Dikarya</taxon>
        <taxon>Basidiomycota</taxon>
        <taxon>Agaricomycotina</taxon>
        <taxon>Agaricomycetes</taxon>
        <taxon>Polyporales</taxon>
        <taxon>Polyporaceae</taxon>
        <taxon>Trametes</taxon>
    </lineage>
</organism>
<feature type="signal peptide" evidence="1">
    <location>
        <begin position="1"/>
        <end position="24"/>
    </location>
</feature>
<proteinExistence type="predicted"/>
<evidence type="ECO:0000313" key="2">
    <source>
        <dbReference type="EMBL" id="OSD06166.1"/>
    </source>
</evidence>
<reference evidence="2 3" key="1">
    <citation type="journal article" date="2015" name="Biotechnol. Biofuels">
        <title>Enhanced degradation of softwood versus hardwood by the white-rot fungus Pycnoporus coccineus.</title>
        <authorList>
            <person name="Couturier M."/>
            <person name="Navarro D."/>
            <person name="Chevret D."/>
            <person name="Henrissat B."/>
            <person name="Piumi F."/>
            <person name="Ruiz-Duenas F.J."/>
            <person name="Martinez A.T."/>
            <person name="Grigoriev I.V."/>
            <person name="Riley R."/>
            <person name="Lipzen A."/>
            <person name="Berrin J.G."/>
            <person name="Master E.R."/>
            <person name="Rosso M.N."/>
        </authorList>
    </citation>
    <scope>NUCLEOTIDE SEQUENCE [LARGE SCALE GENOMIC DNA]</scope>
    <source>
        <strain evidence="2 3">BRFM310</strain>
    </source>
</reference>
<evidence type="ECO:0000313" key="3">
    <source>
        <dbReference type="Proteomes" id="UP000193067"/>
    </source>
</evidence>
<sequence length="74" mass="7759">MCSGASCSCLFLSPVCLVVPVAECDGGGAHSLRMCVIAPCFALLSLTLARSLLYSYGHVTTSNSPRFLSHLLLP</sequence>
<protein>
    <recommendedName>
        <fullName evidence="4">Secreted peptide</fullName>
    </recommendedName>
</protein>
<evidence type="ECO:0000256" key="1">
    <source>
        <dbReference type="SAM" id="SignalP"/>
    </source>
</evidence>
<gene>
    <name evidence="2" type="ORF">PYCCODRAFT_1431975</name>
</gene>
<name>A0A1Y2IYH0_TRAC3</name>